<keyword evidence="1" id="KW-1133">Transmembrane helix</keyword>
<dbReference type="EMBL" id="KL596942">
    <property type="protein sequence ID" value="KER21775.1"/>
    <property type="molecule type" value="Genomic_DNA"/>
</dbReference>
<proteinExistence type="predicted"/>
<dbReference type="GeneID" id="20324150"/>
<evidence type="ECO:0000313" key="3">
    <source>
        <dbReference type="Proteomes" id="UP000054324"/>
    </source>
</evidence>
<organism evidence="2 3">
    <name type="scientific">Opisthorchis viverrini</name>
    <name type="common">Southeast Asian liver fluke</name>
    <dbReference type="NCBI Taxonomy" id="6198"/>
    <lineage>
        <taxon>Eukaryota</taxon>
        <taxon>Metazoa</taxon>
        <taxon>Spiralia</taxon>
        <taxon>Lophotrochozoa</taxon>
        <taxon>Platyhelminthes</taxon>
        <taxon>Trematoda</taxon>
        <taxon>Digenea</taxon>
        <taxon>Opisthorchiida</taxon>
        <taxon>Opisthorchiata</taxon>
        <taxon>Opisthorchiidae</taxon>
        <taxon>Opisthorchis</taxon>
    </lineage>
</organism>
<evidence type="ECO:0000256" key="1">
    <source>
        <dbReference type="SAM" id="Phobius"/>
    </source>
</evidence>
<dbReference type="Proteomes" id="UP000054324">
    <property type="component" value="Unassembled WGS sequence"/>
</dbReference>
<gene>
    <name evidence="2" type="ORF">T265_09982</name>
</gene>
<feature type="transmembrane region" description="Helical" evidence="1">
    <location>
        <begin position="38"/>
        <end position="58"/>
    </location>
</feature>
<feature type="transmembrane region" description="Helical" evidence="1">
    <location>
        <begin position="70"/>
        <end position="88"/>
    </location>
</feature>
<keyword evidence="1" id="KW-0812">Transmembrane</keyword>
<dbReference type="KEGG" id="ovi:T265_09982"/>
<evidence type="ECO:0000313" key="2">
    <source>
        <dbReference type="EMBL" id="KER21775.1"/>
    </source>
</evidence>
<keyword evidence="3" id="KW-1185">Reference proteome</keyword>
<protein>
    <submittedName>
        <fullName evidence="2">Uncharacterized protein</fullName>
    </submittedName>
</protein>
<name>A0A074ZEW6_OPIVI</name>
<accession>A0A074ZEW6</accession>
<dbReference type="RefSeq" id="XP_009174483.1">
    <property type="nucleotide sequence ID" value="XM_009176219.1"/>
</dbReference>
<sequence length="153" mass="17700">MMLGTKTQQRSLNHMGNTVDKVRWAAERQHSLISFIRLWLLSISVVVIFKNSISVLISNIYHSRSMVRRFPYIITTGMFFMSISSHILRFPHLTTINVHEQEVRRFVNVALPVIPHVFGRKLIVACHEMAHRGCTQTYNLLRHRAQSSGMRSG</sequence>
<reference evidence="2 3" key="1">
    <citation type="submission" date="2013-11" db="EMBL/GenBank/DDBJ databases">
        <title>Opisthorchis viverrini - life in the bile duct.</title>
        <authorList>
            <person name="Young N.D."/>
            <person name="Nagarajan N."/>
            <person name="Lin S.J."/>
            <person name="Korhonen P.K."/>
            <person name="Jex A.R."/>
            <person name="Hall R.S."/>
            <person name="Safavi-Hemami H."/>
            <person name="Kaewkong W."/>
            <person name="Bertrand D."/>
            <person name="Gao S."/>
            <person name="Seet Q."/>
            <person name="Wongkham S."/>
            <person name="Teh B.T."/>
            <person name="Wongkham C."/>
            <person name="Intapan P.M."/>
            <person name="Maleewong W."/>
            <person name="Yang X."/>
            <person name="Hu M."/>
            <person name="Wang Z."/>
            <person name="Hofmann A."/>
            <person name="Sternberg P.W."/>
            <person name="Tan P."/>
            <person name="Wang J."/>
            <person name="Gasser R.B."/>
        </authorList>
    </citation>
    <scope>NUCLEOTIDE SEQUENCE [LARGE SCALE GENOMIC DNA]</scope>
</reference>
<dbReference type="AlphaFoldDB" id="A0A074ZEW6"/>
<dbReference type="CTD" id="20324150"/>
<keyword evidence="1" id="KW-0472">Membrane</keyword>